<name>A0A9X3BFT9_9BACT</name>
<evidence type="ECO:0000313" key="4">
    <source>
        <dbReference type="Proteomes" id="UP001155483"/>
    </source>
</evidence>
<dbReference type="SUPFAM" id="SSF82171">
    <property type="entry name" value="DPP6 N-terminal domain-like"/>
    <property type="match status" value="1"/>
</dbReference>
<comment type="similarity">
    <text evidence="1">Belongs to the TolB family.</text>
</comment>
<feature type="signal peptide" evidence="2">
    <location>
        <begin position="1"/>
        <end position="24"/>
    </location>
</feature>
<evidence type="ECO:0000256" key="1">
    <source>
        <dbReference type="ARBA" id="ARBA00009820"/>
    </source>
</evidence>
<evidence type="ECO:0000313" key="3">
    <source>
        <dbReference type="EMBL" id="MCU7549639.1"/>
    </source>
</evidence>
<dbReference type="InterPro" id="IPR011042">
    <property type="entry name" value="6-blade_b-propeller_TolB-like"/>
</dbReference>
<reference evidence="3" key="2">
    <citation type="submission" date="2023-04" db="EMBL/GenBank/DDBJ databases">
        <title>Paracnuella aquatica gen. nov., sp. nov., a member of the family Chitinophagaceae isolated from a hot spring.</title>
        <authorList>
            <person name="Wang C."/>
        </authorList>
    </citation>
    <scope>NUCLEOTIDE SEQUENCE</scope>
    <source>
        <strain evidence="3">LB-8</strain>
    </source>
</reference>
<organism evidence="3 4">
    <name type="scientific">Paraflavisolibacter caeni</name>
    <dbReference type="NCBI Taxonomy" id="2982496"/>
    <lineage>
        <taxon>Bacteria</taxon>
        <taxon>Pseudomonadati</taxon>
        <taxon>Bacteroidota</taxon>
        <taxon>Chitinophagia</taxon>
        <taxon>Chitinophagales</taxon>
        <taxon>Chitinophagaceae</taxon>
        <taxon>Paraflavisolibacter</taxon>
    </lineage>
</organism>
<feature type="chain" id="PRO_5040820058" evidence="2">
    <location>
        <begin position="25"/>
        <end position="508"/>
    </location>
</feature>
<dbReference type="Proteomes" id="UP001155483">
    <property type="component" value="Unassembled WGS sequence"/>
</dbReference>
<dbReference type="PANTHER" id="PTHR36842">
    <property type="entry name" value="PROTEIN TOLB HOMOLOG"/>
    <property type="match status" value="1"/>
</dbReference>
<dbReference type="EMBL" id="JAOTIF010000006">
    <property type="protein sequence ID" value="MCU7549639.1"/>
    <property type="molecule type" value="Genomic_DNA"/>
</dbReference>
<dbReference type="RefSeq" id="WP_279297080.1">
    <property type="nucleotide sequence ID" value="NZ_JAOTIF010000006.1"/>
</dbReference>
<dbReference type="PANTHER" id="PTHR36842:SF1">
    <property type="entry name" value="PROTEIN TOLB"/>
    <property type="match status" value="1"/>
</dbReference>
<dbReference type="Pfam" id="PF07676">
    <property type="entry name" value="PD40"/>
    <property type="match status" value="3"/>
</dbReference>
<evidence type="ECO:0000256" key="2">
    <source>
        <dbReference type="SAM" id="SignalP"/>
    </source>
</evidence>
<reference evidence="3" key="1">
    <citation type="submission" date="2022-09" db="EMBL/GenBank/DDBJ databases">
        <authorList>
            <person name="Yuan C."/>
            <person name="Ke Z."/>
        </authorList>
    </citation>
    <scope>NUCLEOTIDE SEQUENCE</scope>
    <source>
        <strain evidence="3">LB-8</strain>
    </source>
</reference>
<dbReference type="InterPro" id="IPR011659">
    <property type="entry name" value="WD40"/>
</dbReference>
<proteinExistence type="inferred from homology"/>
<keyword evidence="2" id="KW-0732">Signal</keyword>
<dbReference type="AlphaFoldDB" id="A0A9X3BFT9"/>
<gene>
    <name evidence="3" type="ORF">OCK74_10970</name>
</gene>
<protein>
    <submittedName>
        <fullName evidence="3">Biopolymer transporter TolR</fullName>
    </submittedName>
</protein>
<dbReference type="Gene3D" id="2.120.10.30">
    <property type="entry name" value="TolB, C-terminal domain"/>
    <property type="match status" value="1"/>
</dbReference>
<accession>A0A9X3BFT9</accession>
<sequence>MSANIYFLQTIALTMLIMSASSFAQSTSKLFDGNSDVGAVLHRGSVMYDGARQQYIISGSGANIWGSHDEFHFAWKKLGGDFILQAHGKLIGKGVDPHRKTGWMVRNSLDSSSPMVSVQIHGDGLVALQYRKTTGGAVEEVRSTVKGPDVFQLERRGNRYIMSVARFGEPFTTADISDINLGDEVYAGLFVCAHNKDVTEKAIISNVRIIKPVQENFVPYKDYIGSHIETLEVFTGQRTILYTDPGSLQAPNWTPDGKALIYNTSKGSMYRFDLKSRKSEMINTDFVKKNNNDHVLSFDGKMLGLSASSGKPEYGSLIYTVPVQGGKPKQITPIGPSYLHGWSPDGKYLVFTGQRDNEFDIYKISSDGGEELRLTDAPGLDDGPEYSPDGKYIYFNSVRTGKMQLWRMKPDGSDQEQLTFDDYNNWFPHISPDGQWIAFLTFMNDIDPSDHPFYRHVYLRLMPAGGGQPKVIAYVYGGQGSINTPSWAPNSKRIAFVSNNGMISATSK</sequence>
<comment type="caution">
    <text evidence="3">The sequence shown here is derived from an EMBL/GenBank/DDBJ whole genome shotgun (WGS) entry which is preliminary data.</text>
</comment>
<keyword evidence="4" id="KW-1185">Reference proteome</keyword>